<dbReference type="CDD" id="cd07302">
    <property type="entry name" value="CHD"/>
    <property type="match status" value="1"/>
</dbReference>
<dbReference type="InterPro" id="IPR029787">
    <property type="entry name" value="Nucleotide_cyclase"/>
</dbReference>
<keyword evidence="3" id="KW-1185">Reference proteome</keyword>
<reference evidence="3" key="1">
    <citation type="journal article" date="2019" name="Int. J. Syst. Evol. Microbiol.">
        <title>The Global Catalogue of Microorganisms (GCM) 10K type strain sequencing project: providing services to taxonomists for standard genome sequencing and annotation.</title>
        <authorList>
            <consortium name="The Broad Institute Genomics Platform"/>
            <consortium name="The Broad Institute Genome Sequencing Center for Infectious Disease"/>
            <person name="Wu L."/>
            <person name="Ma J."/>
        </authorList>
    </citation>
    <scope>NUCLEOTIDE SEQUENCE [LARGE SCALE GENOMIC DNA]</scope>
    <source>
        <strain evidence="3">NBRC 101365</strain>
    </source>
</reference>
<evidence type="ECO:0000313" key="2">
    <source>
        <dbReference type="EMBL" id="GLS20682.1"/>
    </source>
</evidence>
<dbReference type="SUPFAM" id="SSF55073">
    <property type="entry name" value="Nucleotide cyclase"/>
    <property type="match status" value="1"/>
</dbReference>
<dbReference type="Proteomes" id="UP001156882">
    <property type="component" value="Unassembled WGS sequence"/>
</dbReference>
<dbReference type="Pfam" id="PF13181">
    <property type="entry name" value="TPR_8"/>
    <property type="match status" value="1"/>
</dbReference>
<organism evidence="2 3">
    <name type="scientific">Labrys miyagiensis</name>
    <dbReference type="NCBI Taxonomy" id="346912"/>
    <lineage>
        <taxon>Bacteria</taxon>
        <taxon>Pseudomonadati</taxon>
        <taxon>Pseudomonadota</taxon>
        <taxon>Alphaproteobacteria</taxon>
        <taxon>Hyphomicrobiales</taxon>
        <taxon>Xanthobacteraceae</taxon>
        <taxon>Labrys</taxon>
    </lineage>
</organism>
<accession>A0ABQ6CR03</accession>
<dbReference type="InterPro" id="IPR019734">
    <property type="entry name" value="TPR_rpt"/>
</dbReference>
<dbReference type="PANTHER" id="PTHR43081">
    <property type="entry name" value="ADENYLATE CYCLASE, TERMINAL-DIFFERENTIATION SPECIFIC-RELATED"/>
    <property type="match status" value="1"/>
</dbReference>
<dbReference type="Pfam" id="PF00211">
    <property type="entry name" value="Guanylate_cyc"/>
    <property type="match status" value="1"/>
</dbReference>
<dbReference type="InterPro" id="IPR050697">
    <property type="entry name" value="Adenylyl/Guanylyl_Cyclase_3/4"/>
</dbReference>
<gene>
    <name evidence="2" type="primary">cyaF4</name>
    <name evidence="2" type="ORF">GCM10007874_36990</name>
</gene>
<dbReference type="Gene3D" id="1.25.40.10">
    <property type="entry name" value="Tetratricopeptide repeat domain"/>
    <property type="match status" value="1"/>
</dbReference>
<dbReference type="InterPro" id="IPR001054">
    <property type="entry name" value="A/G_cyclase"/>
</dbReference>
<evidence type="ECO:0000313" key="3">
    <source>
        <dbReference type="Proteomes" id="UP001156882"/>
    </source>
</evidence>
<evidence type="ECO:0000259" key="1">
    <source>
        <dbReference type="PROSITE" id="PS50125"/>
    </source>
</evidence>
<name>A0ABQ6CR03_9HYPH</name>
<dbReference type="PANTHER" id="PTHR43081:SF19">
    <property type="entry name" value="PH-SENSITIVE ADENYLATE CYCLASE RV1264"/>
    <property type="match status" value="1"/>
</dbReference>
<dbReference type="Gene3D" id="3.30.70.1230">
    <property type="entry name" value="Nucleotide cyclase"/>
    <property type="match status" value="1"/>
</dbReference>
<proteinExistence type="predicted"/>
<dbReference type="SUPFAM" id="SSF52964">
    <property type="entry name" value="TolB, N-terminal domain"/>
    <property type="match status" value="1"/>
</dbReference>
<dbReference type="Gene3D" id="3.40.50.10070">
    <property type="entry name" value="TolB, N-terminal domain"/>
    <property type="match status" value="1"/>
</dbReference>
<feature type="domain" description="Guanylate cyclase" evidence="1">
    <location>
        <begin position="11"/>
        <end position="125"/>
    </location>
</feature>
<dbReference type="PROSITE" id="PS50125">
    <property type="entry name" value="GUANYLATE_CYCLASE_2"/>
    <property type="match status" value="1"/>
</dbReference>
<comment type="caution">
    <text evidence="2">The sequence shown here is derived from an EMBL/GenBank/DDBJ whole genome shotgun (WGS) entry which is preliminary data.</text>
</comment>
<dbReference type="InterPro" id="IPR011990">
    <property type="entry name" value="TPR-like_helical_dom_sf"/>
</dbReference>
<protein>
    <submittedName>
        <fullName evidence="2">Adenylate cyclase</fullName>
    </submittedName>
</protein>
<sequence>MTDRSQRKLSAILAADVAGYGRLVDHDEERAVGALREHLDAVLPIIADYGGRVIDTAGDGILAEFPSAVRATEAAIAIQRRAEDLDADVPAGERMRFRIGINVGDVMVEDGKLFGDGVNVAARLEQLAEPGSVLISGTAFDNLQGKIDVPLDFAGEQHVKNISRPIRAYRVRMGKVGPSWHRWAMRGRARWREGTAGLMTVALLLGVGWWLQPGEPALAQPSIAVLPFSNLEGDAATGRLADGLTEDIITDLSHVADLKVIARNSTEVYKGTAVDVRKVGHDLDVAYVMEGSLQRDGDQIRVTAQLIDVANGAHVWSQRWDRPAGDVFAIQTEIADHIVGQFEMTNGPVKSANLLAARRKRPTSLTAYELNLLGVEKQLSPTRESIDESIAILNKAIAADPTYARAWINLAWANMVSANYGADPTAANKAALAAAERAVSLDFNDAEAHAVLASVVGNLNDLGRAKSEFDIALRLNPGSFAILTYYISFAPDFGEIERGAQLADQAIQRNPNYKPWASGTFRFVYFMAHRCADALHVMERQTPDNYTQWAWVQRAGCLAELGRTDEAKATVQEALKRYPTLSIEESVNRVGPDDAIRQRHLEAMRLAGFPACAKPDQLNGFTNPFRLPECAVQAKP</sequence>
<dbReference type="SUPFAM" id="SSF48452">
    <property type="entry name" value="TPR-like"/>
    <property type="match status" value="1"/>
</dbReference>
<dbReference type="EMBL" id="BSPC01000032">
    <property type="protein sequence ID" value="GLS20682.1"/>
    <property type="molecule type" value="Genomic_DNA"/>
</dbReference>